<evidence type="ECO:0000256" key="3">
    <source>
        <dbReference type="ARBA" id="ARBA00022729"/>
    </source>
</evidence>
<name>A0A7Z0EI82_9ACTN</name>
<evidence type="ECO:0000313" key="8">
    <source>
        <dbReference type="Proteomes" id="UP000572051"/>
    </source>
</evidence>
<dbReference type="Pfam" id="PF13458">
    <property type="entry name" value="Peripla_BP_6"/>
    <property type="match status" value="1"/>
</dbReference>
<dbReference type="PANTHER" id="PTHR30483:SF6">
    <property type="entry name" value="PERIPLASMIC BINDING PROTEIN OF ABC TRANSPORTER FOR NATURAL AMINO ACIDS"/>
    <property type="match status" value="1"/>
</dbReference>
<reference evidence="7 8" key="1">
    <citation type="submission" date="2020-07" db="EMBL/GenBank/DDBJ databases">
        <title>Sequencing the genomes of 1000 actinobacteria strains.</title>
        <authorList>
            <person name="Klenk H.-P."/>
        </authorList>
    </citation>
    <scope>NUCLEOTIDE SEQUENCE [LARGE SCALE GENOMIC DNA]</scope>
    <source>
        <strain evidence="7 8">DSM 44442</strain>
    </source>
</reference>
<sequence length="392" mass="40826">MRRFLSLLTILAVSATACGGGGDAASGDTVRIGYITPLTGGYSALGTDNELAVELAVAQVNADGGVLGRQIELITRDDQSEPDQAVLAFNDIQSQDPVAVIGSAVSDSAMATIPAVERAGVPYLSPTPADEQLDPLRDEVFVVPATAAAYAERALQYFQAEGLTEVSVAYSATTYAVAGFLATEELADDYGIEITAVNEYQQDTTDFGHVFSELDSVDPQALLFWGTGPPAVTFAQQYESVEADVPLVMTGAQASHLWLEPAGDAAEGVTVLSSIGVVGEHLPEGEQKQVIDEVSAAFSEEHGYAPPQFALDGYSAVQLLVAAIENAGSTEHADILAALEELTLVTPNGTYSYSGSDHAGITTDAISVNTVEDGAFVPVPWAVEQLDAAYGG</sequence>
<feature type="chain" id="PRO_5039211146" evidence="5">
    <location>
        <begin position="20"/>
        <end position="392"/>
    </location>
</feature>
<dbReference type="PROSITE" id="PS51257">
    <property type="entry name" value="PROKAR_LIPOPROTEIN"/>
    <property type="match status" value="1"/>
</dbReference>
<feature type="signal peptide" evidence="5">
    <location>
        <begin position="1"/>
        <end position="19"/>
    </location>
</feature>
<evidence type="ECO:0000256" key="2">
    <source>
        <dbReference type="ARBA" id="ARBA00022448"/>
    </source>
</evidence>
<comment type="caution">
    <text evidence="7">The sequence shown here is derived from an EMBL/GenBank/DDBJ whole genome shotgun (WGS) entry which is preliminary data.</text>
</comment>
<keyword evidence="2" id="KW-0813">Transport</keyword>
<dbReference type="InterPro" id="IPR051010">
    <property type="entry name" value="BCAA_transport"/>
</dbReference>
<evidence type="ECO:0000259" key="6">
    <source>
        <dbReference type="Pfam" id="PF13458"/>
    </source>
</evidence>
<evidence type="ECO:0000256" key="1">
    <source>
        <dbReference type="ARBA" id="ARBA00010062"/>
    </source>
</evidence>
<dbReference type="EMBL" id="JACCFS010000001">
    <property type="protein sequence ID" value="NYJ32486.1"/>
    <property type="molecule type" value="Genomic_DNA"/>
</dbReference>
<dbReference type="InterPro" id="IPR028082">
    <property type="entry name" value="Peripla_BP_I"/>
</dbReference>
<accession>A0A7Z0EI82</accession>
<evidence type="ECO:0000256" key="4">
    <source>
        <dbReference type="ARBA" id="ARBA00022970"/>
    </source>
</evidence>
<gene>
    <name evidence="7" type="ORF">HNR10_000367</name>
</gene>
<evidence type="ECO:0000256" key="5">
    <source>
        <dbReference type="SAM" id="SignalP"/>
    </source>
</evidence>
<dbReference type="RefSeq" id="WP_179820329.1">
    <property type="nucleotide sequence ID" value="NZ_JACCFS010000001.1"/>
</dbReference>
<keyword evidence="4" id="KW-0029">Amino-acid transport</keyword>
<dbReference type="AlphaFoldDB" id="A0A7Z0EI82"/>
<comment type="similarity">
    <text evidence="1">Belongs to the leucine-binding protein family.</text>
</comment>
<keyword evidence="8" id="KW-1185">Reference proteome</keyword>
<dbReference type="PANTHER" id="PTHR30483">
    <property type="entry name" value="LEUCINE-SPECIFIC-BINDING PROTEIN"/>
    <property type="match status" value="1"/>
</dbReference>
<feature type="domain" description="Leucine-binding protein" evidence="6">
    <location>
        <begin position="29"/>
        <end position="362"/>
    </location>
</feature>
<proteinExistence type="inferred from homology"/>
<evidence type="ECO:0000313" key="7">
    <source>
        <dbReference type="EMBL" id="NYJ32486.1"/>
    </source>
</evidence>
<dbReference type="InterPro" id="IPR000709">
    <property type="entry name" value="Leu_Ile_Val-bd"/>
</dbReference>
<dbReference type="GO" id="GO:0006865">
    <property type="term" value="P:amino acid transport"/>
    <property type="evidence" value="ECO:0007669"/>
    <property type="project" value="UniProtKB-KW"/>
</dbReference>
<dbReference type="InterPro" id="IPR028081">
    <property type="entry name" value="Leu-bd"/>
</dbReference>
<protein>
    <submittedName>
        <fullName evidence="7">Branched-chain amino acid transport system substrate-binding protein</fullName>
    </submittedName>
</protein>
<dbReference type="SUPFAM" id="SSF53822">
    <property type="entry name" value="Periplasmic binding protein-like I"/>
    <property type="match status" value="1"/>
</dbReference>
<keyword evidence="3 5" id="KW-0732">Signal</keyword>
<dbReference type="PRINTS" id="PR00337">
    <property type="entry name" value="LEUILEVALBP"/>
</dbReference>
<dbReference type="Gene3D" id="3.40.50.2300">
    <property type="match status" value="2"/>
</dbReference>
<dbReference type="Proteomes" id="UP000572051">
    <property type="component" value="Unassembled WGS sequence"/>
</dbReference>
<organism evidence="7 8">
    <name type="scientific">Nocardiopsis aegyptia</name>
    <dbReference type="NCBI Taxonomy" id="220378"/>
    <lineage>
        <taxon>Bacteria</taxon>
        <taxon>Bacillati</taxon>
        <taxon>Actinomycetota</taxon>
        <taxon>Actinomycetes</taxon>
        <taxon>Streptosporangiales</taxon>
        <taxon>Nocardiopsidaceae</taxon>
        <taxon>Nocardiopsis</taxon>
    </lineage>
</organism>